<keyword evidence="2" id="KW-1185">Reference proteome</keyword>
<evidence type="ECO:0000313" key="2">
    <source>
        <dbReference type="Proteomes" id="UP000241037"/>
    </source>
</evidence>
<gene>
    <name evidence="1" type="ORF">CPT_Sugarland_104</name>
</gene>
<evidence type="ECO:0000313" key="1">
    <source>
        <dbReference type="EMBL" id="ATW61922.1"/>
    </source>
</evidence>
<protein>
    <submittedName>
        <fullName evidence="1">Uncharacterized protein</fullName>
    </submittedName>
</protein>
<accession>A0A2H4PGZ1</accession>
<reference evidence="1 2" key="1">
    <citation type="journal article" date="2018" name="Microbiol. Resour. Announc.">
        <title>Complete Genome Sequence of Klebsiella pneumoniae Siphophage Sugarland.</title>
        <authorList>
            <person name="Erickson S.G."/>
            <person name="Lessor L."/>
            <person name="O'Leary C.J."/>
            <person name="Gill J.J."/>
            <person name="Liu M."/>
        </authorList>
    </citation>
    <scope>NUCLEOTIDE SEQUENCE [LARGE SCALE GENOMIC DNA]</scope>
</reference>
<name>A0A2H4PGZ1_9CAUD</name>
<dbReference type="Proteomes" id="UP000241037">
    <property type="component" value="Segment"/>
</dbReference>
<proteinExistence type="predicted"/>
<dbReference type="EMBL" id="MG459987">
    <property type="protein sequence ID" value="ATW61922.1"/>
    <property type="molecule type" value="Genomic_DNA"/>
</dbReference>
<sequence>MNIEIMQLDRKKNEFRKVHTFPSKEALEFHIKCMGLVLPESEIFDLACANGVLYVWEITYHADPDELRKEVEQILTGE</sequence>
<organism evidence="1 2">
    <name type="scientific">Klebsiella phage Sugarland</name>
    <dbReference type="NCBI Taxonomy" id="2053603"/>
    <lineage>
        <taxon>Viruses</taxon>
        <taxon>Duplodnaviria</taxon>
        <taxon>Heunggongvirae</taxon>
        <taxon>Uroviricota</taxon>
        <taxon>Caudoviricetes</taxon>
        <taxon>Demerecviridae</taxon>
        <taxon>Sugarlandvirus</taxon>
        <taxon>Sugarlandvirus sugarland</taxon>
    </lineage>
</organism>